<feature type="compositionally biased region" description="Basic and acidic residues" evidence="1">
    <location>
        <begin position="67"/>
        <end position="76"/>
    </location>
</feature>
<accession>A0A6A6G2N1</accession>
<evidence type="ECO:0000256" key="1">
    <source>
        <dbReference type="SAM" id="MobiDB-lite"/>
    </source>
</evidence>
<feature type="region of interest" description="Disordered" evidence="1">
    <location>
        <begin position="115"/>
        <end position="140"/>
    </location>
</feature>
<feature type="compositionally biased region" description="Basic and acidic residues" evidence="1">
    <location>
        <begin position="1"/>
        <end position="13"/>
    </location>
</feature>
<feature type="region of interest" description="Disordered" evidence="1">
    <location>
        <begin position="674"/>
        <end position="723"/>
    </location>
</feature>
<feature type="compositionally biased region" description="Basic and acidic residues" evidence="1">
    <location>
        <begin position="697"/>
        <end position="709"/>
    </location>
</feature>
<feature type="compositionally biased region" description="Polar residues" evidence="1">
    <location>
        <begin position="357"/>
        <end position="375"/>
    </location>
</feature>
<keyword evidence="3" id="KW-1185">Reference proteome</keyword>
<dbReference type="AlphaFoldDB" id="A0A6A6G2N1"/>
<organism evidence="2 3">
    <name type="scientific">Elsinoe ampelina</name>
    <dbReference type="NCBI Taxonomy" id="302913"/>
    <lineage>
        <taxon>Eukaryota</taxon>
        <taxon>Fungi</taxon>
        <taxon>Dikarya</taxon>
        <taxon>Ascomycota</taxon>
        <taxon>Pezizomycotina</taxon>
        <taxon>Dothideomycetes</taxon>
        <taxon>Dothideomycetidae</taxon>
        <taxon>Myriangiales</taxon>
        <taxon>Elsinoaceae</taxon>
        <taxon>Elsinoe</taxon>
    </lineage>
</organism>
<feature type="compositionally biased region" description="Polar residues" evidence="1">
    <location>
        <begin position="35"/>
        <end position="53"/>
    </location>
</feature>
<protein>
    <submittedName>
        <fullName evidence="2">Uncharacterized protein</fullName>
    </submittedName>
</protein>
<feature type="compositionally biased region" description="Basic and acidic residues" evidence="1">
    <location>
        <begin position="674"/>
        <end position="684"/>
    </location>
</feature>
<proteinExistence type="predicted"/>
<gene>
    <name evidence="2" type="ORF">BDZ85DRAFT_284942</name>
</gene>
<feature type="region of interest" description="Disordered" evidence="1">
    <location>
        <begin position="356"/>
        <end position="379"/>
    </location>
</feature>
<feature type="region of interest" description="Disordered" evidence="1">
    <location>
        <begin position="1"/>
        <end position="76"/>
    </location>
</feature>
<evidence type="ECO:0000313" key="2">
    <source>
        <dbReference type="EMBL" id="KAF2219972.1"/>
    </source>
</evidence>
<dbReference type="OrthoDB" id="10251048at2759"/>
<feature type="compositionally biased region" description="Low complexity" evidence="1">
    <location>
        <begin position="54"/>
        <end position="66"/>
    </location>
</feature>
<feature type="compositionally biased region" description="Polar residues" evidence="1">
    <location>
        <begin position="599"/>
        <end position="611"/>
    </location>
</feature>
<dbReference type="EMBL" id="ML992514">
    <property type="protein sequence ID" value="KAF2219972.1"/>
    <property type="molecule type" value="Genomic_DNA"/>
</dbReference>
<feature type="region of interest" description="Disordered" evidence="1">
    <location>
        <begin position="587"/>
        <end position="640"/>
    </location>
</feature>
<feature type="compositionally biased region" description="Basic and acidic residues" evidence="1">
    <location>
        <begin position="115"/>
        <end position="126"/>
    </location>
</feature>
<name>A0A6A6G2N1_9PEZI</name>
<sequence length="804" mass="88410">MRTGSNDHQDSKASHNPFEALGEDVEEESIISSSPVKTPVTQSLEPDKQVQSPLTLADTQTDTQTDAQRHAAEKLRRQTERIAQSELAIEDMMKSKSSGRTARSKKWTPFDFREAHEESPIRDDSSVRSTTTTTPFDPTAQVFQPIPINLTTKEVSIAQLQDPLALSRATNESRWVTASRSKSSILGRDENHNPAMSTTYNKREINEVFGNALPSPTYCASHPGTKNGQIVFCIHPNGDVSAQQWSNDHYQWVNIGQYSNSRKKTEGQLASSRIRGESEALSLQQSSLAYFHAVAKQREAEVMGIPFGPKEVQACMPNLNLRRVEPEEPAQLPSHAPVAPAAHYKGLPKPVVALPKQASQRSTPLSGITASTLTKPSPLEEIQRRGEYLKQLADAQSRMNNVTFGAMAFPGAVDHPGGVSTQRTSQGGYPSVILPQHGGPVASGYNYPFGGYANDHTAGNATNAFTSGSSSRRSTYSSQALSSLFGGGEGVTPGRPMSAKPYIPESLQRLAQSNSTRASHQAAMQHIPEEASYASHNAYEHYYEQDYTPGMEQYAYPESLIYGKTPCKPPLTRGLIREVSHSSIHELGETEAEELPQPSYHSYQLHSSEISRLQEPPTPQRLDGNSIKGTPADSSSSQHLSEYDRELKSWFQNKIVLDRHASFYNAIMSHTIDETPTRPSKAKDPGVIGPPSSHKPSLKDDHKMTRHDSTIGSAPTPPASVGMDKESTTLLLIPLLENLKGYTQGPVAKRRGYWAPFVEPPEWAVDKSLGGNLSFYEEDWGRVPERIGRDWRYRGAGGVGGRRY</sequence>
<evidence type="ECO:0000313" key="3">
    <source>
        <dbReference type="Proteomes" id="UP000799538"/>
    </source>
</evidence>
<dbReference type="Proteomes" id="UP000799538">
    <property type="component" value="Unassembled WGS sequence"/>
</dbReference>
<reference evidence="3" key="1">
    <citation type="journal article" date="2020" name="Stud. Mycol.">
        <title>101 Dothideomycetes genomes: A test case for predicting lifestyles and emergence of pathogens.</title>
        <authorList>
            <person name="Haridas S."/>
            <person name="Albert R."/>
            <person name="Binder M."/>
            <person name="Bloem J."/>
            <person name="LaButti K."/>
            <person name="Salamov A."/>
            <person name="Andreopoulos B."/>
            <person name="Baker S."/>
            <person name="Barry K."/>
            <person name="Bills G."/>
            <person name="Bluhm B."/>
            <person name="Cannon C."/>
            <person name="Castanera R."/>
            <person name="Culley D."/>
            <person name="Daum C."/>
            <person name="Ezra D."/>
            <person name="Gonzalez J."/>
            <person name="Henrissat B."/>
            <person name="Kuo A."/>
            <person name="Liang C."/>
            <person name="Lipzen A."/>
            <person name="Lutzoni F."/>
            <person name="Magnuson J."/>
            <person name="Mondo S."/>
            <person name="Nolan M."/>
            <person name="Ohm R."/>
            <person name="Pangilinan J."/>
            <person name="Park H.-J."/>
            <person name="Ramirez L."/>
            <person name="Alfaro M."/>
            <person name="Sun H."/>
            <person name="Tritt A."/>
            <person name="Yoshinaga Y."/>
            <person name="Zwiers L.-H."/>
            <person name="Turgeon B."/>
            <person name="Goodwin S."/>
            <person name="Spatafora J."/>
            <person name="Crous P."/>
            <person name="Grigoriev I."/>
        </authorList>
    </citation>
    <scope>NUCLEOTIDE SEQUENCE [LARGE SCALE GENOMIC DNA]</scope>
    <source>
        <strain evidence="3">CECT 20119</strain>
    </source>
</reference>